<keyword evidence="5" id="KW-1185">Reference proteome</keyword>
<dbReference type="AlphaFoldDB" id="A0AA86UGF4"/>
<name>A0AA86UGF4_9EUKA</name>
<evidence type="ECO:0000313" key="5">
    <source>
        <dbReference type="Proteomes" id="UP001642409"/>
    </source>
</evidence>
<organism evidence="3">
    <name type="scientific">Hexamita inflata</name>
    <dbReference type="NCBI Taxonomy" id="28002"/>
    <lineage>
        <taxon>Eukaryota</taxon>
        <taxon>Metamonada</taxon>
        <taxon>Diplomonadida</taxon>
        <taxon>Hexamitidae</taxon>
        <taxon>Hexamitinae</taxon>
        <taxon>Hexamita</taxon>
    </lineage>
</organism>
<accession>A0AA86UGF4</accession>
<gene>
    <name evidence="3" type="ORF">HINF_LOCUS37802</name>
    <name evidence="4" type="ORF">HINF_LOCUS40508</name>
</gene>
<evidence type="ECO:0000313" key="4">
    <source>
        <dbReference type="EMBL" id="CAL6044337.1"/>
    </source>
</evidence>
<evidence type="ECO:0000256" key="2">
    <source>
        <dbReference type="SAM" id="MobiDB-lite"/>
    </source>
</evidence>
<evidence type="ECO:0000256" key="1">
    <source>
        <dbReference type="SAM" id="Coils"/>
    </source>
</evidence>
<comment type="caution">
    <text evidence="3">The sequence shown here is derived from an EMBL/GenBank/DDBJ whole genome shotgun (WGS) entry which is preliminary data.</text>
</comment>
<feature type="coiled-coil region" evidence="1">
    <location>
        <begin position="29"/>
        <end position="56"/>
    </location>
</feature>
<reference evidence="3" key="1">
    <citation type="submission" date="2023-06" db="EMBL/GenBank/DDBJ databases">
        <authorList>
            <person name="Kurt Z."/>
        </authorList>
    </citation>
    <scope>NUCLEOTIDE SEQUENCE</scope>
</reference>
<dbReference type="EMBL" id="CATOUU010000807">
    <property type="protein sequence ID" value="CAI9950157.1"/>
    <property type="molecule type" value="Genomic_DNA"/>
</dbReference>
<keyword evidence="1" id="KW-0175">Coiled coil</keyword>
<protein>
    <submittedName>
        <fullName evidence="4">Hypothetical_protein</fullName>
    </submittedName>
</protein>
<dbReference type="EMBL" id="CAXDID020000160">
    <property type="protein sequence ID" value="CAL6044337.1"/>
    <property type="molecule type" value="Genomic_DNA"/>
</dbReference>
<feature type="region of interest" description="Disordered" evidence="2">
    <location>
        <begin position="484"/>
        <end position="504"/>
    </location>
</feature>
<evidence type="ECO:0000313" key="3">
    <source>
        <dbReference type="EMBL" id="CAI9950157.1"/>
    </source>
</evidence>
<dbReference type="Proteomes" id="UP001642409">
    <property type="component" value="Unassembled WGS sequence"/>
</dbReference>
<sequence length="766" mass="89956">MKAKQKIQQNSKDQHQQFLDKYLQQSNKQKFSKQELEQLEQLLDVLTKAMNQEQKVGGDFQQISEQIKQISDSLKGPSKLSEILNSKQEITLTNQYGLKVKFQLQADIIRGSLLSQKQLDALVQQQTQQKQIALMFLSKIQGVTNMQSTLNDQVIPSYDIQHILNTNKLQQKSVQKQIRDNTQVSSKDEISVINKKIEQQFVQQNLGTIQSSSKIETKIEPEKKVPVKTKKFIKLIFKQQDTKQKQIPLSTESKNCLKTSILFQTINSVLNEYQNIDIQIFKQPDIKYINIKQTQAQNQIYSKIETQIEIVKSVTKKINRQVKNNINEQPEVTITNQQIQSKQKDKSITLKEHKKELIIKKEIMQESTIKKIQQQKMKEPTKTGNEQLLKIKENIEPPQNITQGKSKGTKVYRKLKTAKTENHVQNKLNISQTPQIQRSQSIHKIEQHIVAKRSKSFKHRDKCQKYNKETTQQIKPNQQEIKQVTNQKQLSNSDDKILHTPKQKKSSVKVDLNLSFSPKLSNSQDFSKLNRQQEELAKIKKIEQQLHDYDNLTEIDCQIHKKPLKCPQKFKIHEIEDDTSEADLYFQLEQYYQKLEDSIKNQETNSDPRYIATPLYSLLKNCKNVFKRLNTLFEQQKIIKSKYLEQFHFVIEQFQQASEYKKLLINRVDEIESKLYAFQKYVMYIASTDRDQAIINQQVEHSNLYLNLLKNTILSQKRTKFNIDSIREAIQVETEFLDMIKFATYQEFIQIKDKYNKMKASIQIEL</sequence>
<proteinExistence type="predicted"/>
<reference evidence="4 5" key="2">
    <citation type="submission" date="2024-07" db="EMBL/GenBank/DDBJ databases">
        <authorList>
            <person name="Akdeniz Z."/>
        </authorList>
    </citation>
    <scope>NUCLEOTIDE SEQUENCE [LARGE SCALE GENOMIC DNA]</scope>
</reference>